<organism evidence="2 3">
    <name type="scientific">Parachitinimonas caeni</name>
    <dbReference type="NCBI Taxonomy" id="3031301"/>
    <lineage>
        <taxon>Bacteria</taxon>
        <taxon>Pseudomonadati</taxon>
        <taxon>Pseudomonadota</taxon>
        <taxon>Betaproteobacteria</taxon>
        <taxon>Neisseriales</taxon>
        <taxon>Chitinibacteraceae</taxon>
        <taxon>Parachitinimonas</taxon>
    </lineage>
</organism>
<keyword evidence="3" id="KW-1185">Reference proteome</keyword>
<proteinExistence type="predicted"/>
<evidence type="ECO:0000313" key="2">
    <source>
        <dbReference type="EMBL" id="MDK2123157.1"/>
    </source>
</evidence>
<evidence type="ECO:0000313" key="3">
    <source>
        <dbReference type="Proteomes" id="UP001172778"/>
    </source>
</evidence>
<comment type="caution">
    <text evidence="2">The sequence shown here is derived from an EMBL/GenBank/DDBJ whole genome shotgun (WGS) entry which is preliminary data.</text>
</comment>
<dbReference type="PROSITE" id="PS50801">
    <property type="entry name" value="STAS"/>
    <property type="match status" value="1"/>
</dbReference>
<name>A0ABT7DSW4_9NEIS</name>
<dbReference type="InterPro" id="IPR036513">
    <property type="entry name" value="STAS_dom_sf"/>
</dbReference>
<dbReference type="Gene3D" id="3.30.750.24">
    <property type="entry name" value="STAS domain"/>
    <property type="match status" value="1"/>
</dbReference>
<dbReference type="CDD" id="cd07043">
    <property type="entry name" value="STAS_anti-anti-sigma_factors"/>
    <property type="match status" value="1"/>
</dbReference>
<dbReference type="RefSeq" id="WP_284099445.1">
    <property type="nucleotide sequence ID" value="NZ_JARRAF010000003.1"/>
</dbReference>
<dbReference type="InterPro" id="IPR058548">
    <property type="entry name" value="MlaB-like_STAS"/>
</dbReference>
<accession>A0ABT7DSW4</accession>
<evidence type="ECO:0000259" key="1">
    <source>
        <dbReference type="PROSITE" id="PS50801"/>
    </source>
</evidence>
<dbReference type="Proteomes" id="UP001172778">
    <property type="component" value="Unassembled WGS sequence"/>
</dbReference>
<dbReference type="InterPro" id="IPR002645">
    <property type="entry name" value="STAS_dom"/>
</dbReference>
<gene>
    <name evidence="2" type="ORF">PZA18_03710</name>
</gene>
<sequence length="95" mass="10375">MTIGLVQVFGSITLESVGRVARDTANLPEDDTVVFDMGRVTEVDSTAVAQLLHWIRVCQQGNKQVRFRNMPESLLALADLYGVDAMLPVDVEGIA</sequence>
<protein>
    <submittedName>
        <fullName evidence="2">STAS domain-containing protein</fullName>
    </submittedName>
</protein>
<dbReference type="SUPFAM" id="SSF52091">
    <property type="entry name" value="SpoIIaa-like"/>
    <property type="match status" value="1"/>
</dbReference>
<feature type="domain" description="STAS" evidence="1">
    <location>
        <begin position="1"/>
        <end position="95"/>
    </location>
</feature>
<dbReference type="Pfam" id="PF13466">
    <property type="entry name" value="STAS_2"/>
    <property type="match status" value="1"/>
</dbReference>
<reference evidence="2" key="1">
    <citation type="submission" date="2023-03" db="EMBL/GenBank/DDBJ databases">
        <title>Chitinimonas shenzhenensis gen. nov., sp. nov., a novel member of family Burkholderiaceae isolated from activated sludge collected in Shen Zhen, China.</title>
        <authorList>
            <person name="Wang X."/>
        </authorList>
    </citation>
    <scope>NUCLEOTIDE SEQUENCE</scope>
    <source>
        <strain evidence="2">DQS-5</strain>
    </source>
</reference>
<dbReference type="EMBL" id="JARRAF010000003">
    <property type="protein sequence ID" value="MDK2123157.1"/>
    <property type="molecule type" value="Genomic_DNA"/>
</dbReference>